<reference evidence="1 2" key="2">
    <citation type="journal article" date="2022" name="Mol. Ecol. Resour.">
        <title>The genomes of chicory, endive, great burdock and yacon provide insights into Asteraceae paleo-polyploidization history and plant inulin production.</title>
        <authorList>
            <person name="Fan W."/>
            <person name="Wang S."/>
            <person name="Wang H."/>
            <person name="Wang A."/>
            <person name="Jiang F."/>
            <person name="Liu H."/>
            <person name="Zhao H."/>
            <person name="Xu D."/>
            <person name="Zhang Y."/>
        </authorList>
    </citation>
    <scope>NUCLEOTIDE SEQUENCE [LARGE SCALE GENOMIC DNA]</scope>
    <source>
        <strain evidence="2">cv. Punajuju</strain>
        <tissue evidence="1">Leaves</tissue>
    </source>
</reference>
<evidence type="ECO:0000313" key="2">
    <source>
        <dbReference type="Proteomes" id="UP001055811"/>
    </source>
</evidence>
<evidence type="ECO:0000313" key="1">
    <source>
        <dbReference type="EMBL" id="KAI3723585.1"/>
    </source>
</evidence>
<organism evidence="1 2">
    <name type="scientific">Cichorium intybus</name>
    <name type="common">Chicory</name>
    <dbReference type="NCBI Taxonomy" id="13427"/>
    <lineage>
        <taxon>Eukaryota</taxon>
        <taxon>Viridiplantae</taxon>
        <taxon>Streptophyta</taxon>
        <taxon>Embryophyta</taxon>
        <taxon>Tracheophyta</taxon>
        <taxon>Spermatophyta</taxon>
        <taxon>Magnoliopsida</taxon>
        <taxon>eudicotyledons</taxon>
        <taxon>Gunneridae</taxon>
        <taxon>Pentapetalae</taxon>
        <taxon>asterids</taxon>
        <taxon>campanulids</taxon>
        <taxon>Asterales</taxon>
        <taxon>Asteraceae</taxon>
        <taxon>Cichorioideae</taxon>
        <taxon>Cichorieae</taxon>
        <taxon>Cichoriinae</taxon>
        <taxon>Cichorium</taxon>
    </lineage>
</organism>
<gene>
    <name evidence="1" type="ORF">L2E82_35275</name>
</gene>
<protein>
    <submittedName>
        <fullName evidence="1">Uncharacterized protein</fullName>
    </submittedName>
</protein>
<name>A0ACB9BNK4_CICIN</name>
<proteinExistence type="predicted"/>
<dbReference type="EMBL" id="CM042014">
    <property type="protein sequence ID" value="KAI3723585.1"/>
    <property type="molecule type" value="Genomic_DNA"/>
</dbReference>
<dbReference type="Proteomes" id="UP001055811">
    <property type="component" value="Linkage Group LG06"/>
</dbReference>
<accession>A0ACB9BNK4</accession>
<keyword evidence="2" id="KW-1185">Reference proteome</keyword>
<comment type="caution">
    <text evidence="1">The sequence shown here is derived from an EMBL/GenBank/DDBJ whole genome shotgun (WGS) entry which is preliminary data.</text>
</comment>
<sequence>MVTHGGISAACGNDSDSRRRLGGPTRGRVSHLVRFLVYISFKLLISEFWAKIKRKWRACWKRLKDVGSK</sequence>
<reference evidence="2" key="1">
    <citation type="journal article" date="2022" name="Mol. Ecol. Resour.">
        <title>The genomes of chicory, endive, great burdock and yacon provide insights into Asteraceae palaeo-polyploidization history and plant inulin production.</title>
        <authorList>
            <person name="Fan W."/>
            <person name="Wang S."/>
            <person name="Wang H."/>
            <person name="Wang A."/>
            <person name="Jiang F."/>
            <person name="Liu H."/>
            <person name="Zhao H."/>
            <person name="Xu D."/>
            <person name="Zhang Y."/>
        </authorList>
    </citation>
    <scope>NUCLEOTIDE SEQUENCE [LARGE SCALE GENOMIC DNA]</scope>
    <source>
        <strain evidence="2">cv. Punajuju</strain>
    </source>
</reference>